<organism evidence="2 3">
    <name type="scientific">Pleurodeles waltl</name>
    <name type="common">Iberian ribbed newt</name>
    <dbReference type="NCBI Taxonomy" id="8319"/>
    <lineage>
        <taxon>Eukaryota</taxon>
        <taxon>Metazoa</taxon>
        <taxon>Chordata</taxon>
        <taxon>Craniata</taxon>
        <taxon>Vertebrata</taxon>
        <taxon>Euteleostomi</taxon>
        <taxon>Amphibia</taxon>
        <taxon>Batrachia</taxon>
        <taxon>Caudata</taxon>
        <taxon>Salamandroidea</taxon>
        <taxon>Salamandridae</taxon>
        <taxon>Pleurodelinae</taxon>
        <taxon>Pleurodeles</taxon>
    </lineage>
</organism>
<feature type="compositionally biased region" description="Low complexity" evidence="1">
    <location>
        <begin position="141"/>
        <end position="154"/>
    </location>
</feature>
<comment type="caution">
    <text evidence="2">The sequence shown here is derived from an EMBL/GenBank/DDBJ whole genome shotgun (WGS) entry which is preliminary data.</text>
</comment>
<dbReference type="AlphaFoldDB" id="A0AAV7RPV7"/>
<accession>A0AAV7RPV7</accession>
<evidence type="ECO:0000313" key="2">
    <source>
        <dbReference type="EMBL" id="KAJ1154829.1"/>
    </source>
</evidence>
<sequence length="154" mass="15793">MQSRSQEAPGSAPELEADSPPAGAPTRRSDLHSPLLSGPASESDPGRSTPPNPGSRPQSGGDLVGPGPRRGARVRRRPPPGPRPSSSSPGRTGRSPSVLRHREPPSPACPGSARRQGRGLSAVPGSPSHSGARSRGRDRTSAVPPVRSSRPSPL</sequence>
<dbReference type="EMBL" id="JANPWB010000009">
    <property type="protein sequence ID" value="KAJ1154829.1"/>
    <property type="molecule type" value="Genomic_DNA"/>
</dbReference>
<evidence type="ECO:0000313" key="3">
    <source>
        <dbReference type="Proteomes" id="UP001066276"/>
    </source>
</evidence>
<gene>
    <name evidence="2" type="ORF">NDU88_007572</name>
</gene>
<feature type="compositionally biased region" description="Low complexity" evidence="1">
    <location>
        <begin position="84"/>
        <end position="97"/>
    </location>
</feature>
<feature type="region of interest" description="Disordered" evidence="1">
    <location>
        <begin position="1"/>
        <end position="154"/>
    </location>
</feature>
<evidence type="ECO:0000256" key="1">
    <source>
        <dbReference type="SAM" id="MobiDB-lite"/>
    </source>
</evidence>
<keyword evidence="3" id="KW-1185">Reference proteome</keyword>
<proteinExistence type="predicted"/>
<protein>
    <submittedName>
        <fullName evidence="2">Uncharacterized protein</fullName>
    </submittedName>
</protein>
<reference evidence="2" key="1">
    <citation type="journal article" date="2022" name="bioRxiv">
        <title>Sequencing and chromosome-scale assembly of the giantPleurodeles waltlgenome.</title>
        <authorList>
            <person name="Brown T."/>
            <person name="Elewa A."/>
            <person name="Iarovenko S."/>
            <person name="Subramanian E."/>
            <person name="Araus A.J."/>
            <person name="Petzold A."/>
            <person name="Susuki M."/>
            <person name="Suzuki K.-i.T."/>
            <person name="Hayashi T."/>
            <person name="Toyoda A."/>
            <person name="Oliveira C."/>
            <person name="Osipova E."/>
            <person name="Leigh N.D."/>
            <person name="Simon A."/>
            <person name="Yun M.H."/>
        </authorList>
    </citation>
    <scope>NUCLEOTIDE SEQUENCE</scope>
    <source>
        <strain evidence="2">20211129_DDA</strain>
        <tissue evidence="2">Liver</tissue>
    </source>
</reference>
<name>A0AAV7RPV7_PLEWA</name>
<dbReference type="Proteomes" id="UP001066276">
    <property type="component" value="Chromosome 5"/>
</dbReference>